<comment type="cofactor">
    <cofactor evidence="1 10">
        <name>FAD</name>
        <dbReference type="ChEBI" id="CHEBI:57692"/>
    </cofactor>
</comment>
<dbReference type="PANTHER" id="PTHR46028">
    <property type="entry name" value="KYNURENINE 3-MONOOXYGENASE"/>
    <property type="match status" value="1"/>
</dbReference>
<dbReference type="Pfam" id="PF01494">
    <property type="entry name" value="FAD_binding_3"/>
    <property type="match status" value="1"/>
</dbReference>
<evidence type="ECO:0000259" key="11">
    <source>
        <dbReference type="Pfam" id="PF01494"/>
    </source>
</evidence>
<evidence type="ECO:0000256" key="5">
    <source>
        <dbReference type="ARBA" id="ARBA00022857"/>
    </source>
</evidence>
<evidence type="ECO:0000256" key="2">
    <source>
        <dbReference type="ARBA" id="ARBA00022630"/>
    </source>
</evidence>
<dbReference type="GO" id="GO:0019805">
    <property type="term" value="P:quinolinate biosynthetic process"/>
    <property type="evidence" value="ECO:0007669"/>
    <property type="project" value="UniProtKB-UniRule"/>
</dbReference>
<dbReference type="FunFam" id="3.50.50.60:FF:000129">
    <property type="entry name" value="Kynurenine 3-monooxygenase"/>
    <property type="match status" value="1"/>
</dbReference>
<evidence type="ECO:0000256" key="4">
    <source>
        <dbReference type="ARBA" id="ARBA00022827"/>
    </source>
</evidence>
<evidence type="ECO:0000256" key="7">
    <source>
        <dbReference type="ARBA" id="ARBA00023033"/>
    </source>
</evidence>
<dbReference type="HAMAP" id="MF_01971">
    <property type="entry name" value="Kynurenine_monooxygenase"/>
    <property type="match status" value="1"/>
</dbReference>
<evidence type="ECO:0000256" key="1">
    <source>
        <dbReference type="ARBA" id="ARBA00001974"/>
    </source>
</evidence>
<dbReference type="EMBL" id="JAUDFV010000149">
    <property type="protein sequence ID" value="KAL2719433.1"/>
    <property type="molecule type" value="Genomic_DNA"/>
</dbReference>
<feature type="domain" description="FAD-binding" evidence="11">
    <location>
        <begin position="43"/>
        <end position="392"/>
    </location>
</feature>
<dbReference type="GO" id="GO:0004502">
    <property type="term" value="F:kynurenine 3-monooxygenase activity"/>
    <property type="evidence" value="ECO:0007669"/>
    <property type="project" value="UniProtKB-UniRule"/>
</dbReference>
<keyword evidence="5 10" id="KW-0521">NADP</keyword>
<dbReference type="InterPro" id="IPR027545">
    <property type="entry name" value="Kynurenine_monooxygenase"/>
</dbReference>
<comment type="subcellular location">
    <subcellularLocation>
        <location evidence="10">Mitochondrion</location>
    </subcellularLocation>
    <subcellularLocation>
        <location evidence="10">Membrane</location>
        <topology evidence="10">Multi-pass membrane protein</topology>
    </subcellularLocation>
</comment>
<dbReference type="GO" id="GO:0043420">
    <property type="term" value="P:anthranilate metabolic process"/>
    <property type="evidence" value="ECO:0007669"/>
    <property type="project" value="UniProtKB-UniRule"/>
</dbReference>
<dbReference type="SUPFAM" id="SSF51905">
    <property type="entry name" value="FAD/NAD(P)-binding domain"/>
    <property type="match status" value="1"/>
</dbReference>
<keyword evidence="7 10" id="KW-0503">Monooxygenase</keyword>
<accession>A0ABD2AFN6</accession>
<dbReference type="PANTHER" id="PTHR46028:SF2">
    <property type="entry name" value="KYNURENINE 3-MONOOXYGENASE"/>
    <property type="match status" value="1"/>
</dbReference>
<keyword evidence="2 10" id="KW-0285">Flavoprotein</keyword>
<comment type="similarity">
    <text evidence="10">Belongs to the aromatic-ring hydroxylase family. KMO subfamily.</text>
</comment>
<organism evidence="12 13">
    <name type="scientific">Vespula squamosa</name>
    <name type="common">Southern yellow jacket</name>
    <name type="synonym">Wasp</name>
    <dbReference type="NCBI Taxonomy" id="30214"/>
    <lineage>
        <taxon>Eukaryota</taxon>
        <taxon>Metazoa</taxon>
        <taxon>Ecdysozoa</taxon>
        <taxon>Arthropoda</taxon>
        <taxon>Hexapoda</taxon>
        <taxon>Insecta</taxon>
        <taxon>Pterygota</taxon>
        <taxon>Neoptera</taxon>
        <taxon>Endopterygota</taxon>
        <taxon>Hymenoptera</taxon>
        <taxon>Apocrita</taxon>
        <taxon>Aculeata</taxon>
        <taxon>Vespoidea</taxon>
        <taxon>Vespidae</taxon>
        <taxon>Vespinae</taxon>
        <taxon>Vespula</taxon>
    </lineage>
</organism>
<dbReference type="GO" id="GO:0031966">
    <property type="term" value="C:mitochondrial membrane"/>
    <property type="evidence" value="ECO:0007669"/>
    <property type="project" value="UniProtKB-UniRule"/>
</dbReference>
<keyword evidence="6 10" id="KW-0560">Oxidoreductase</keyword>
<name>A0ABD2AFN6_VESSQ</name>
<protein>
    <recommendedName>
        <fullName evidence="10">Kynurenine 3-monooxygenase</fullName>
        <ecNumber evidence="10">1.14.13.9</ecNumber>
    </recommendedName>
    <alternativeName>
        <fullName evidence="10">Kynurenine 3-hydroxylase</fullName>
    </alternativeName>
</protein>
<comment type="pathway">
    <text evidence="10">Cofactor biosynthesis; NAD(+) biosynthesis; quinolinate from L-kynurenine: step 1/3.</text>
</comment>
<comment type="caution">
    <text evidence="12">The sequence shown here is derived from an EMBL/GenBank/DDBJ whole genome shotgun (WGS) entry which is preliminary data.</text>
</comment>
<dbReference type="InterPro" id="IPR036188">
    <property type="entry name" value="FAD/NAD-bd_sf"/>
</dbReference>
<keyword evidence="8 10" id="KW-0496">Mitochondrion</keyword>
<evidence type="ECO:0000256" key="9">
    <source>
        <dbReference type="ARBA" id="ARBA00047818"/>
    </source>
</evidence>
<dbReference type="Proteomes" id="UP001607302">
    <property type="component" value="Unassembled WGS sequence"/>
</dbReference>
<comment type="function">
    <text evidence="10">Catalyzes the hydroxylation of L-kynurenine (L-Kyn) to form 3-hydroxy-L-kynurenine (L-3OHKyn). Required for synthesis of quinolinic acid.</text>
</comment>
<evidence type="ECO:0000256" key="10">
    <source>
        <dbReference type="HAMAP-Rule" id="MF_03018"/>
    </source>
</evidence>
<dbReference type="PRINTS" id="PR00420">
    <property type="entry name" value="RNGMNOXGNASE"/>
</dbReference>
<dbReference type="EC" id="1.14.13.9" evidence="10"/>
<dbReference type="GO" id="GO:0034354">
    <property type="term" value="P:'de novo' NAD+ biosynthetic process from L-tryptophan"/>
    <property type="evidence" value="ECO:0007669"/>
    <property type="project" value="UniProtKB-UniRule"/>
</dbReference>
<dbReference type="Gene3D" id="3.50.50.60">
    <property type="entry name" value="FAD/NAD(P)-binding domain"/>
    <property type="match status" value="1"/>
</dbReference>
<comment type="catalytic activity">
    <reaction evidence="9 10">
        <text>L-kynurenine + NADPH + O2 + H(+) = 3-hydroxy-L-kynurenine + NADP(+) + H2O</text>
        <dbReference type="Rhea" id="RHEA:20545"/>
        <dbReference type="ChEBI" id="CHEBI:15377"/>
        <dbReference type="ChEBI" id="CHEBI:15378"/>
        <dbReference type="ChEBI" id="CHEBI:15379"/>
        <dbReference type="ChEBI" id="CHEBI:57783"/>
        <dbReference type="ChEBI" id="CHEBI:57959"/>
        <dbReference type="ChEBI" id="CHEBI:58125"/>
        <dbReference type="ChEBI" id="CHEBI:58349"/>
        <dbReference type="EC" id="1.14.13.9"/>
    </reaction>
</comment>
<keyword evidence="4 10" id="KW-0274">FAD</keyword>
<keyword evidence="10" id="KW-0472">Membrane</keyword>
<dbReference type="GO" id="GO:0006569">
    <property type="term" value="P:L-tryptophan catabolic process"/>
    <property type="evidence" value="ECO:0007669"/>
    <property type="project" value="UniProtKB-UniRule"/>
</dbReference>
<evidence type="ECO:0000313" key="12">
    <source>
        <dbReference type="EMBL" id="KAL2719433.1"/>
    </source>
</evidence>
<reference evidence="12 13" key="1">
    <citation type="journal article" date="2024" name="Ann. Entomol. Soc. Am.">
        <title>Genomic analyses of the southern and eastern yellowjacket wasps (Hymenoptera: Vespidae) reveal evolutionary signatures of social life.</title>
        <authorList>
            <person name="Catto M.A."/>
            <person name="Caine P.B."/>
            <person name="Orr S.E."/>
            <person name="Hunt B.G."/>
            <person name="Goodisman M.A.D."/>
        </authorList>
    </citation>
    <scope>NUCLEOTIDE SEQUENCE [LARGE SCALE GENOMIC DNA]</scope>
    <source>
        <strain evidence="12">233</strain>
        <tissue evidence="12">Head and thorax</tissue>
    </source>
</reference>
<dbReference type="AlphaFoldDB" id="A0ABD2AFN6"/>
<evidence type="ECO:0000313" key="13">
    <source>
        <dbReference type="Proteomes" id="UP001607302"/>
    </source>
</evidence>
<keyword evidence="3 10" id="KW-0662">Pyridine nucleotide biosynthesis</keyword>
<sequence>MEGVFNACSIHIRFKSIVKASAVKQKGFSELEDTMADSDKHKIHVGIVGGGLVGALAACYFAKRGHSVSVYEYRSDIRKEKLMGQSIDLALSTRGREALRTVGLEDALVNQHGIAMRGRMLHGKNGRLKEMIYDSVKGNCIYSVNRQYLNEVLLNAAEKRPDVKLYFNSKIVDADIDQGKLTILNMKNHTTEEVNIDLIIGADGAYSTIRKIFMKRPLFNCSQIYIEHGYIELFIPPGKNNEFSMSGNHLHIWPRDEFMMIALPNEDHSFTANLFAPFKTLDKLKTSESLITFYEEQFPDLLALIGEEKLVKDYFERKPKTLISIKCKPFHMGKTAILVGDAAHAMVPFYAQGMNAGFEDILLLDDLMEKYNSNLSEVLSKFSELRCNDAEAICDLAMYNYIEMRHLVTKKSFVFRRHLDTILYKFIPNTWIPLYSTVHFSRMSFQECIANKKWQDKVLQRGLWCLGTALTAIFVLSFTKINFEQIKMI</sequence>
<evidence type="ECO:0000256" key="8">
    <source>
        <dbReference type="ARBA" id="ARBA00023128"/>
    </source>
</evidence>
<keyword evidence="13" id="KW-1185">Reference proteome</keyword>
<evidence type="ECO:0000256" key="3">
    <source>
        <dbReference type="ARBA" id="ARBA00022642"/>
    </source>
</evidence>
<dbReference type="GO" id="GO:0050660">
    <property type="term" value="F:flavin adenine dinucleotide binding"/>
    <property type="evidence" value="ECO:0007669"/>
    <property type="project" value="UniProtKB-UniRule"/>
</dbReference>
<evidence type="ECO:0000256" key="6">
    <source>
        <dbReference type="ARBA" id="ARBA00023002"/>
    </source>
</evidence>
<gene>
    <name evidence="12" type="ORF">V1478_010895</name>
</gene>
<proteinExistence type="inferred from homology"/>
<dbReference type="InterPro" id="IPR002938">
    <property type="entry name" value="FAD-bd"/>
</dbReference>